<evidence type="ECO:0000313" key="2">
    <source>
        <dbReference type="EMBL" id="QDS76497.1"/>
    </source>
</evidence>
<protein>
    <submittedName>
        <fullName evidence="2">Uncharacterized protein</fullName>
    </submittedName>
</protein>
<evidence type="ECO:0000313" key="3">
    <source>
        <dbReference type="Proteomes" id="UP000316270"/>
    </source>
</evidence>
<feature type="compositionally biased region" description="Polar residues" evidence="1">
    <location>
        <begin position="37"/>
        <end position="70"/>
    </location>
</feature>
<dbReference type="EMBL" id="CP042199">
    <property type="protein sequence ID" value="QDS76497.1"/>
    <property type="molecule type" value="Genomic_DNA"/>
</dbReference>
<gene>
    <name evidence="2" type="ORF">FKW77_005366</name>
</gene>
<feature type="compositionally biased region" description="Basic and acidic residues" evidence="1">
    <location>
        <begin position="1"/>
        <end position="26"/>
    </location>
</feature>
<evidence type="ECO:0000256" key="1">
    <source>
        <dbReference type="SAM" id="MobiDB-lite"/>
    </source>
</evidence>
<feature type="region of interest" description="Disordered" evidence="1">
    <location>
        <begin position="1"/>
        <end position="150"/>
    </location>
</feature>
<dbReference type="AlphaFoldDB" id="A0A517LLJ1"/>
<feature type="compositionally biased region" description="Acidic residues" evidence="1">
    <location>
        <begin position="125"/>
        <end position="134"/>
    </location>
</feature>
<name>A0A517LLJ1_9PEZI</name>
<sequence length="201" mass="21641">MAEQPPNRDLDKSKQDHLRELSRDSDGLVAPPRVHMTSINSATSADQNGINQGAQPDSSVNPHTSTTQGVEGSHAHEPRTTTSLVGEGAGMFNTTSTKNAPSVPDDQELGRGINETVESTHDDESTQAEDGEGDSEVKQGSSGLPSGHHPDAAIRAIHVQPHLAKGLCWRCRDNCKVCNWQHPLEHCHLKRWKSAIGASQP</sequence>
<accession>A0A517LLJ1</accession>
<keyword evidence="3" id="KW-1185">Reference proteome</keyword>
<proteinExistence type="predicted"/>
<dbReference type="Proteomes" id="UP000316270">
    <property type="component" value="Chromosome 15"/>
</dbReference>
<reference evidence="2 3" key="1">
    <citation type="submission" date="2019-07" db="EMBL/GenBank/DDBJ databases">
        <title>Finished genome of Venturia effusa.</title>
        <authorList>
            <person name="Young C.A."/>
            <person name="Cox M.P."/>
            <person name="Ganley A.R.D."/>
            <person name="David W.J."/>
        </authorList>
    </citation>
    <scope>NUCLEOTIDE SEQUENCE [LARGE SCALE GENOMIC DNA]</scope>
    <source>
        <strain evidence="3">albino</strain>
    </source>
</reference>
<organism evidence="2 3">
    <name type="scientific">Venturia effusa</name>
    <dbReference type="NCBI Taxonomy" id="50376"/>
    <lineage>
        <taxon>Eukaryota</taxon>
        <taxon>Fungi</taxon>
        <taxon>Dikarya</taxon>
        <taxon>Ascomycota</taxon>
        <taxon>Pezizomycotina</taxon>
        <taxon>Dothideomycetes</taxon>
        <taxon>Pleosporomycetidae</taxon>
        <taxon>Venturiales</taxon>
        <taxon>Venturiaceae</taxon>
        <taxon>Venturia</taxon>
    </lineage>
</organism>